<dbReference type="InterPro" id="IPR006840">
    <property type="entry name" value="ChaC"/>
</dbReference>
<evidence type="ECO:0000256" key="2">
    <source>
        <dbReference type="ARBA" id="ARBA00012344"/>
    </source>
</evidence>
<dbReference type="PhylomeDB" id="B3S0R1"/>
<evidence type="ECO:0000256" key="5">
    <source>
        <dbReference type="ARBA" id="ARBA00045227"/>
    </source>
</evidence>
<dbReference type="AlphaFoldDB" id="B3S0R1"/>
<dbReference type="STRING" id="10228.B3S0R1"/>
<reference evidence="7 8" key="1">
    <citation type="journal article" date="2008" name="Nature">
        <title>The Trichoplax genome and the nature of placozoans.</title>
        <authorList>
            <person name="Srivastava M."/>
            <person name="Begovic E."/>
            <person name="Chapman J."/>
            <person name="Putnam N.H."/>
            <person name="Hellsten U."/>
            <person name="Kawashima T."/>
            <person name="Kuo A."/>
            <person name="Mitros T."/>
            <person name="Salamov A."/>
            <person name="Carpenter M.L."/>
            <person name="Signorovitch A.Y."/>
            <person name="Moreno M.A."/>
            <person name="Kamm K."/>
            <person name="Grimwood J."/>
            <person name="Schmutz J."/>
            <person name="Shapiro H."/>
            <person name="Grigoriev I.V."/>
            <person name="Buss L.W."/>
            <person name="Schierwater B."/>
            <person name="Dellaporta S.L."/>
            <person name="Rokhsar D.S."/>
        </authorList>
    </citation>
    <scope>NUCLEOTIDE SEQUENCE [LARGE SCALE GENOMIC DNA]</scope>
    <source>
        <strain evidence="7 8">Grell-BS-1999</strain>
    </source>
</reference>
<evidence type="ECO:0000256" key="4">
    <source>
        <dbReference type="ARBA" id="ARBA00043195"/>
    </source>
</evidence>
<dbReference type="Proteomes" id="UP000009022">
    <property type="component" value="Unassembled WGS sequence"/>
</dbReference>
<evidence type="ECO:0000256" key="3">
    <source>
        <dbReference type="ARBA" id="ARBA00023239"/>
    </source>
</evidence>
<protein>
    <recommendedName>
        <fullName evidence="2">glutathione-specific gamma-glutamylcyclotransferase</fullName>
        <ecNumber evidence="2">4.3.2.7</ecNumber>
    </recommendedName>
    <alternativeName>
        <fullName evidence="4">Cation transport regulator-like protein 2</fullName>
    </alternativeName>
</protein>
<sequence length="192" mass="21794">MNNQVIDLSSCTTEDGSLWIFGYGSLTWKVNFPYKSRMVGYIKGYARRFWQGSTDHRGIPGQPGRVATLIRDMKEITWGVAYQVGPDDIPKVIGYLNFREKCGYTTDCVKFYSADNTKNLPSVLIYIATEDNEEFLGPATLQEEARHIVSSCGPSGQNSEYLLRLAEAMRKMGITDRYLFDLEQKICELMAQ</sequence>
<evidence type="ECO:0000256" key="6">
    <source>
        <dbReference type="ARBA" id="ARBA00048073"/>
    </source>
</evidence>
<dbReference type="KEGG" id="tad:TRIADDRAFT_57142"/>
<dbReference type="HOGENOM" id="CLU_070703_2_2_1"/>
<gene>
    <name evidence="7" type="ORF">TRIADDRAFT_57142</name>
</gene>
<dbReference type="Gene3D" id="3.10.490.10">
    <property type="entry name" value="Gamma-glutamyl cyclotransferase-like"/>
    <property type="match status" value="1"/>
</dbReference>
<dbReference type="PANTHER" id="PTHR12192">
    <property type="entry name" value="CATION TRANSPORT PROTEIN CHAC-RELATED"/>
    <property type="match status" value="1"/>
</dbReference>
<dbReference type="PANTHER" id="PTHR12192:SF2">
    <property type="entry name" value="GLUTATHIONE-SPECIFIC GAMMA-GLUTAMYLCYCLOTRANSFERASE 2"/>
    <property type="match status" value="1"/>
</dbReference>
<comment type="catalytic activity">
    <reaction evidence="6">
        <text>glutathione = L-cysteinylglycine + 5-oxo-L-proline</text>
        <dbReference type="Rhea" id="RHEA:47724"/>
        <dbReference type="ChEBI" id="CHEBI:57925"/>
        <dbReference type="ChEBI" id="CHEBI:58402"/>
        <dbReference type="ChEBI" id="CHEBI:61694"/>
        <dbReference type="EC" id="4.3.2.7"/>
    </reaction>
</comment>
<dbReference type="InParanoid" id="B3S0R1"/>
<dbReference type="CTD" id="6754789"/>
<dbReference type="GeneID" id="6754789"/>
<dbReference type="EMBL" id="DS985246">
    <property type="protein sequence ID" value="EDV24051.1"/>
    <property type="molecule type" value="Genomic_DNA"/>
</dbReference>
<comment type="similarity">
    <text evidence="1">Belongs to the gamma-glutamylcyclotransferase family. ChaC subfamily.</text>
</comment>
<dbReference type="OMA" id="DHREKDG"/>
<keyword evidence="8" id="KW-1185">Reference proteome</keyword>
<evidence type="ECO:0000313" key="7">
    <source>
        <dbReference type="EMBL" id="EDV24051.1"/>
    </source>
</evidence>
<dbReference type="eggNOG" id="KOG3182">
    <property type="taxonomic scope" value="Eukaryota"/>
</dbReference>
<dbReference type="EC" id="4.3.2.7" evidence="2"/>
<dbReference type="CDD" id="cd06661">
    <property type="entry name" value="GGCT_like"/>
    <property type="match status" value="1"/>
</dbReference>
<proteinExistence type="inferred from homology"/>
<dbReference type="GO" id="GO:0006751">
    <property type="term" value="P:glutathione catabolic process"/>
    <property type="evidence" value="ECO:0000318"/>
    <property type="project" value="GO_Central"/>
</dbReference>
<dbReference type="RefSeq" id="XP_002113577.1">
    <property type="nucleotide sequence ID" value="XM_002113541.1"/>
</dbReference>
<dbReference type="Pfam" id="PF04752">
    <property type="entry name" value="ChaC"/>
    <property type="match status" value="1"/>
</dbReference>
<dbReference type="OrthoDB" id="1933483at2759"/>
<evidence type="ECO:0000256" key="1">
    <source>
        <dbReference type="ARBA" id="ARBA00009662"/>
    </source>
</evidence>
<dbReference type="InterPro" id="IPR013024">
    <property type="entry name" value="GGCT-like"/>
</dbReference>
<keyword evidence="3" id="KW-0456">Lyase</keyword>
<comment type="function">
    <text evidence="5">Catalyzes the cleavage of glutathione into 5-oxo-L-proline and a Cys-Gly dipeptide. Acts specifically on glutathione, but not on other gamma-glutamyl peptides.</text>
</comment>
<dbReference type="InterPro" id="IPR036568">
    <property type="entry name" value="GGCT-like_sf"/>
</dbReference>
<dbReference type="GO" id="GO:0061928">
    <property type="term" value="F:glutathione specific gamma-glutamylcyclotransferase activity"/>
    <property type="evidence" value="ECO:0000318"/>
    <property type="project" value="GO_Central"/>
</dbReference>
<name>B3S0R1_TRIAD</name>
<organism evidence="7 8">
    <name type="scientific">Trichoplax adhaerens</name>
    <name type="common">Trichoplax reptans</name>
    <dbReference type="NCBI Taxonomy" id="10228"/>
    <lineage>
        <taxon>Eukaryota</taxon>
        <taxon>Metazoa</taxon>
        <taxon>Placozoa</taxon>
        <taxon>Uniplacotomia</taxon>
        <taxon>Trichoplacea</taxon>
        <taxon>Trichoplacidae</taxon>
        <taxon>Trichoplax</taxon>
    </lineage>
</organism>
<dbReference type="GO" id="GO:0005737">
    <property type="term" value="C:cytoplasm"/>
    <property type="evidence" value="ECO:0000318"/>
    <property type="project" value="GO_Central"/>
</dbReference>
<dbReference type="SUPFAM" id="SSF110857">
    <property type="entry name" value="Gamma-glutamyl cyclotransferase-like"/>
    <property type="match status" value="1"/>
</dbReference>
<accession>B3S0R1</accession>
<evidence type="ECO:0000313" key="8">
    <source>
        <dbReference type="Proteomes" id="UP000009022"/>
    </source>
</evidence>
<dbReference type="FunCoup" id="B3S0R1">
    <property type="interactions" value="619"/>
</dbReference>